<protein>
    <recommendedName>
        <fullName evidence="2">DUF1618 domain-containing protein</fullName>
    </recommendedName>
</protein>
<keyword evidence="4" id="KW-1185">Reference proteome</keyword>
<accession>A0AAQ3UP68</accession>
<dbReference type="PANTHER" id="PTHR33074">
    <property type="entry name" value="EXPRESSED PROTEIN-RELATED"/>
    <property type="match status" value="1"/>
</dbReference>
<evidence type="ECO:0000259" key="2">
    <source>
        <dbReference type="Pfam" id="PF07762"/>
    </source>
</evidence>
<dbReference type="Pfam" id="PF07762">
    <property type="entry name" value="DUF1618"/>
    <property type="match status" value="1"/>
</dbReference>
<dbReference type="Proteomes" id="UP001341281">
    <property type="component" value="Chromosome 10"/>
</dbReference>
<dbReference type="PANTHER" id="PTHR33074:SF18">
    <property type="entry name" value="OS06G0718700 PROTEIN"/>
    <property type="match status" value="1"/>
</dbReference>
<evidence type="ECO:0000313" key="4">
    <source>
        <dbReference type="Proteomes" id="UP001341281"/>
    </source>
</evidence>
<evidence type="ECO:0000313" key="3">
    <source>
        <dbReference type="EMBL" id="WVZ95775.1"/>
    </source>
</evidence>
<proteinExistence type="predicted"/>
<gene>
    <name evidence="3" type="ORF">U9M48_041498</name>
</gene>
<sequence length="467" mass="51205">MAAALSSSASPHVGDGHHDSAAPSSGLLLDVRAYSADRRNASTVTSMTSNGHPIEVTLYTARRLCSPTSTSTALLPADGGYQDPYMAPKVLAADADRVLFRLPVDPMFKHDQYFNDYFVYTSRPQHQQPTLDLLPHPPTPIADTAFAVLGCGGGGGDGDGVGRQYVVAALSCMFESTSKAKLHLYRSSSSSKPGAGRTWTSTAVSVEEPARDRVCPTPSTADRYIFHRTTKAIVIGGAKGTVGWVDLWRGILFCDVLDDSPKLRDLPLPNPAASNWRRFLMDNVPSCRDITINQSKDSIKFIEMEIFSPIKKMEVAASSSNRQCQSDSSYLEGEILLEDYHVEHACPISIRFVEDWHLDCTTEQGDLHVDEPRHYELLHKLSMSSGYIQKDTWATMSLGCLRMAIPTLSIHGDLVHLLSETAIHSADMGVVVTVDLRGKKLQGAAKLDSKKNPSPRRCFLACDYRIF</sequence>
<feature type="domain" description="DUF1618" evidence="2">
    <location>
        <begin position="244"/>
        <end position="412"/>
    </location>
</feature>
<organism evidence="3 4">
    <name type="scientific">Paspalum notatum var. saurae</name>
    <dbReference type="NCBI Taxonomy" id="547442"/>
    <lineage>
        <taxon>Eukaryota</taxon>
        <taxon>Viridiplantae</taxon>
        <taxon>Streptophyta</taxon>
        <taxon>Embryophyta</taxon>
        <taxon>Tracheophyta</taxon>
        <taxon>Spermatophyta</taxon>
        <taxon>Magnoliopsida</taxon>
        <taxon>Liliopsida</taxon>
        <taxon>Poales</taxon>
        <taxon>Poaceae</taxon>
        <taxon>PACMAD clade</taxon>
        <taxon>Panicoideae</taxon>
        <taxon>Andropogonodae</taxon>
        <taxon>Paspaleae</taxon>
        <taxon>Paspalinae</taxon>
        <taxon>Paspalum</taxon>
    </lineage>
</organism>
<dbReference type="EMBL" id="CP144754">
    <property type="protein sequence ID" value="WVZ95775.1"/>
    <property type="molecule type" value="Genomic_DNA"/>
</dbReference>
<dbReference type="InterPro" id="IPR011676">
    <property type="entry name" value="DUF1618"/>
</dbReference>
<reference evidence="3 4" key="1">
    <citation type="submission" date="2024-02" db="EMBL/GenBank/DDBJ databases">
        <title>High-quality chromosome-scale genome assembly of Pensacola bahiagrass (Paspalum notatum Flugge var. saurae).</title>
        <authorList>
            <person name="Vega J.M."/>
            <person name="Podio M."/>
            <person name="Orjuela J."/>
            <person name="Siena L.A."/>
            <person name="Pessino S.C."/>
            <person name="Combes M.C."/>
            <person name="Mariac C."/>
            <person name="Albertini E."/>
            <person name="Pupilli F."/>
            <person name="Ortiz J.P.A."/>
            <person name="Leblanc O."/>
        </authorList>
    </citation>
    <scope>NUCLEOTIDE SEQUENCE [LARGE SCALE GENOMIC DNA]</scope>
    <source>
        <strain evidence="3">R1</strain>
        <tissue evidence="3">Leaf</tissue>
    </source>
</reference>
<evidence type="ECO:0000256" key="1">
    <source>
        <dbReference type="SAM" id="MobiDB-lite"/>
    </source>
</evidence>
<feature type="region of interest" description="Disordered" evidence="1">
    <location>
        <begin position="1"/>
        <end position="22"/>
    </location>
</feature>
<dbReference type="AlphaFoldDB" id="A0AAQ3UP68"/>
<name>A0AAQ3UP68_PASNO</name>
<dbReference type="Gene3D" id="1.10.260.200">
    <property type="match status" value="1"/>
</dbReference>
<feature type="compositionally biased region" description="Polar residues" evidence="1">
    <location>
        <begin position="1"/>
        <end position="10"/>
    </location>
</feature>